<evidence type="ECO:0000313" key="3">
    <source>
        <dbReference type="EnsemblMetazoa" id="G4788.1:cds"/>
    </source>
</evidence>
<keyword evidence="1" id="KW-0472">Membrane</keyword>
<accession>A0A8W8N8D0</accession>
<reference evidence="3" key="1">
    <citation type="submission" date="2022-08" db="UniProtKB">
        <authorList>
            <consortium name="EnsemblMetazoa"/>
        </authorList>
    </citation>
    <scope>IDENTIFICATION</scope>
    <source>
        <strain evidence="3">05x7-T-G4-1.051#20</strain>
    </source>
</reference>
<evidence type="ECO:0000313" key="4">
    <source>
        <dbReference type="Proteomes" id="UP000005408"/>
    </source>
</evidence>
<dbReference type="AlphaFoldDB" id="A0A8W8N8D0"/>
<evidence type="ECO:0000259" key="2">
    <source>
        <dbReference type="PROSITE" id="PS50948"/>
    </source>
</evidence>
<feature type="transmembrane region" description="Helical" evidence="1">
    <location>
        <begin position="7"/>
        <end position="29"/>
    </location>
</feature>
<organism evidence="3 4">
    <name type="scientific">Magallana gigas</name>
    <name type="common">Pacific oyster</name>
    <name type="synonym">Crassostrea gigas</name>
    <dbReference type="NCBI Taxonomy" id="29159"/>
    <lineage>
        <taxon>Eukaryota</taxon>
        <taxon>Metazoa</taxon>
        <taxon>Spiralia</taxon>
        <taxon>Lophotrochozoa</taxon>
        <taxon>Mollusca</taxon>
        <taxon>Bivalvia</taxon>
        <taxon>Autobranchia</taxon>
        <taxon>Pteriomorphia</taxon>
        <taxon>Ostreida</taxon>
        <taxon>Ostreoidea</taxon>
        <taxon>Ostreidae</taxon>
        <taxon>Magallana</taxon>
    </lineage>
</organism>
<feature type="domain" description="Apple" evidence="2">
    <location>
        <begin position="265"/>
        <end position="339"/>
    </location>
</feature>
<feature type="domain" description="Apple" evidence="2">
    <location>
        <begin position="350"/>
        <end position="423"/>
    </location>
</feature>
<dbReference type="PROSITE" id="PS50948">
    <property type="entry name" value="PAN"/>
    <property type="match status" value="5"/>
</dbReference>
<keyword evidence="1" id="KW-1133">Transmembrane helix</keyword>
<feature type="domain" description="Apple" evidence="2">
    <location>
        <begin position="181"/>
        <end position="253"/>
    </location>
</feature>
<dbReference type="InterPro" id="IPR003609">
    <property type="entry name" value="Pan_app"/>
</dbReference>
<evidence type="ECO:0000256" key="1">
    <source>
        <dbReference type="SAM" id="Phobius"/>
    </source>
</evidence>
<proteinExistence type="predicted"/>
<feature type="transmembrane region" description="Helical" evidence="1">
    <location>
        <begin position="565"/>
        <end position="594"/>
    </location>
</feature>
<protein>
    <recommendedName>
        <fullName evidence="2">Apple domain-containing protein</fullName>
    </recommendedName>
</protein>
<feature type="domain" description="Apple" evidence="2">
    <location>
        <begin position="427"/>
        <end position="504"/>
    </location>
</feature>
<keyword evidence="1" id="KW-0812">Transmembrane</keyword>
<dbReference type="Proteomes" id="UP000005408">
    <property type="component" value="Unassembled WGS sequence"/>
</dbReference>
<feature type="domain" description="Apple" evidence="2">
    <location>
        <begin position="99"/>
        <end position="177"/>
    </location>
</feature>
<sequence length="611" mass="67724">MPGTNILRIFVICLAVSVTLQYSTLYISYDKKGMNMSEMYETIDTTKADCQHQCTVDDRCKSYVVFENAQDNSTCGFSENQDYHSVTNCTTCSVNLKNCSSGSITYTEFLNGYIGTNQYANFDAANVNFVKCSKLCNSDQFCNGFIFNSATRQCRHVDSSSVVPFSDAKFSFYRKDCPLGCTTYSDISLNATGTYYDVIENVTSKGCEYLCNNVSDCRGFTGDDVQQTCALSYSSRNANLDNCSTCSTYLKQCPIEKDTVPTKRCRATSFYEMGSNFESSATYRSFKNSTPATCYTECMNDEECWGYAFNAQTATCDLSINMFPQYTDCSHCTFVARDCSSSVDGYNVQCSSNFTAYGSNLTVSSTFFSSGSATFESCQQMCSDNTSCISFYHRSDTSECHLSKSSARTSADCSSCSYYIKQCWQGCSLISYSTTEFGYVTSSTLSDLSGQAMTYTQCKDMCTSDPLCYGFSHQADNQHCILSESGLHAWSPSCNTCSFSQKICLPETTTVPSNESCCSCKLKSNQTMDDLMAQRKQELTVNSETLSSTIRKQTCASDFRASSNVIGAFGVLVLIAVISLIVLPDLYTAVKFIIRKIIKFRKNQTRLTLNQ</sequence>
<name>A0A8W8N8D0_MAGGI</name>
<dbReference type="EnsemblMetazoa" id="G4788.1">
    <property type="protein sequence ID" value="G4788.1:cds"/>
    <property type="gene ID" value="G4788"/>
</dbReference>
<keyword evidence="4" id="KW-1185">Reference proteome</keyword>